<dbReference type="Proteomes" id="UP001144978">
    <property type="component" value="Unassembled WGS sequence"/>
</dbReference>
<comment type="caution">
    <text evidence="1">The sequence shown here is derived from an EMBL/GenBank/DDBJ whole genome shotgun (WGS) entry which is preliminary data.</text>
</comment>
<dbReference type="EMBL" id="JANSHE010005449">
    <property type="protein sequence ID" value="KAJ2970943.1"/>
    <property type="molecule type" value="Genomic_DNA"/>
</dbReference>
<protein>
    <submittedName>
        <fullName evidence="1">Uncharacterized protein</fullName>
    </submittedName>
</protein>
<name>A0ACC1MWP3_9APHY</name>
<accession>A0ACC1MWP3</accession>
<evidence type="ECO:0000313" key="1">
    <source>
        <dbReference type="EMBL" id="KAJ2970943.1"/>
    </source>
</evidence>
<proteinExistence type="predicted"/>
<sequence>MPPKIHCAYGQTRGKLRLGNQLDERASRNMPTIKADQDLPQCPVRLPSAPPSGALFPPALPHLLGLSHDGMHMGKSYGPCSHDAARMIFSIANLQHQSLCSFGSVSAHRPLFHQAASVRAAALFVAAEVNARNIKSSARASLVPRPVPPPHIALFLSPVTIRDRSASIDFFAK</sequence>
<reference evidence="1" key="1">
    <citation type="submission" date="2022-08" db="EMBL/GenBank/DDBJ databases">
        <title>Genome Sequence of Pycnoporus sanguineus.</title>
        <authorList>
            <person name="Buettner E."/>
        </authorList>
    </citation>
    <scope>NUCLEOTIDE SEQUENCE</scope>
    <source>
        <strain evidence="1">CG-C14</strain>
    </source>
</reference>
<evidence type="ECO:0000313" key="2">
    <source>
        <dbReference type="Proteomes" id="UP001144978"/>
    </source>
</evidence>
<gene>
    <name evidence="1" type="ORF">NUW54_g12617</name>
</gene>
<organism evidence="1 2">
    <name type="scientific">Trametes sanguinea</name>
    <dbReference type="NCBI Taxonomy" id="158606"/>
    <lineage>
        <taxon>Eukaryota</taxon>
        <taxon>Fungi</taxon>
        <taxon>Dikarya</taxon>
        <taxon>Basidiomycota</taxon>
        <taxon>Agaricomycotina</taxon>
        <taxon>Agaricomycetes</taxon>
        <taxon>Polyporales</taxon>
        <taxon>Polyporaceae</taxon>
        <taxon>Trametes</taxon>
    </lineage>
</organism>
<keyword evidence="2" id="KW-1185">Reference proteome</keyword>